<keyword evidence="1" id="KW-0472">Membrane</keyword>
<sequence>MSINRSCYICQIPHIQLTLQQKKFPLLRVPDLDADARGDRTQPVCGDPAVRPEGLFLHLHAVRQLILHHRCGGVPFHHPDPRGHLLLPEDLGPGSSGHMEGETWQQTKAEAPRLQEFCHHVCGFCPLRHLLGSSEFHWSPSGLRPRQHGTHDPRSGLFVASYYMAYFNSCLNAIIYGLLNQNFRQEYRKIIVSLCTTQDVLFRIAPIT</sequence>
<dbReference type="EMBL" id="MK787311">
    <property type="protein sequence ID" value="QFX66604.1"/>
    <property type="molecule type" value="Genomic_DNA"/>
</dbReference>
<keyword evidence="1" id="KW-0812">Transmembrane</keyword>
<organism evidence="2">
    <name type="scientific">Axis axis</name>
    <name type="common">Axis deer</name>
    <name type="synonym">Chital</name>
    <dbReference type="NCBI Taxonomy" id="30531"/>
    <lineage>
        <taxon>Eukaryota</taxon>
        <taxon>Metazoa</taxon>
        <taxon>Chordata</taxon>
        <taxon>Craniata</taxon>
        <taxon>Vertebrata</taxon>
        <taxon>Euteleostomi</taxon>
        <taxon>Mammalia</taxon>
        <taxon>Eutheria</taxon>
        <taxon>Laurasiatheria</taxon>
        <taxon>Artiodactyla</taxon>
        <taxon>Ruminantia</taxon>
        <taxon>Pecora</taxon>
        <taxon>Cervidae</taxon>
        <taxon>Cervinae</taxon>
        <taxon>Axis</taxon>
    </lineage>
</organism>
<reference evidence="2" key="1">
    <citation type="submission" date="2019-04" db="EMBL/GenBank/DDBJ databases">
        <authorList>
            <person name="Yahaya M.S."/>
            <person name="Salisi M.S."/>
            <person name="Isa N.M.M.D."/>
            <person name="Haron A.W."/>
        </authorList>
    </citation>
    <scope>NUCLEOTIDE SEQUENCE</scope>
    <source>
        <strain evidence="2">UPM_DEER4</strain>
    </source>
</reference>
<keyword evidence="1" id="KW-1133">Transmembrane helix</keyword>
<name>A0A5P9VKV2_AXIAX</name>
<dbReference type="Gene3D" id="1.20.1070.10">
    <property type="entry name" value="Rhodopsin 7-helix transmembrane proteins"/>
    <property type="match status" value="1"/>
</dbReference>
<dbReference type="SUPFAM" id="SSF81321">
    <property type="entry name" value="Family A G protein-coupled receptor-like"/>
    <property type="match status" value="1"/>
</dbReference>
<dbReference type="AlphaFoldDB" id="A0A5P9VKV2"/>
<evidence type="ECO:0000256" key="1">
    <source>
        <dbReference type="SAM" id="Phobius"/>
    </source>
</evidence>
<evidence type="ECO:0000313" key="2">
    <source>
        <dbReference type="EMBL" id="QFX66604.1"/>
    </source>
</evidence>
<feature type="transmembrane region" description="Helical" evidence="1">
    <location>
        <begin position="160"/>
        <end position="179"/>
    </location>
</feature>
<protein>
    <submittedName>
        <fullName evidence="2">Melatonin receptor 1a</fullName>
    </submittedName>
</protein>
<accession>A0A5P9VKV2</accession>
<keyword evidence="2" id="KW-0675">Receptor</keyword>
<proteinExistence type="predicted"/>